<sequence length="293" mass="32050">MNPPDLGLLLDVDGPVASPVTRTIAIGSIARDIVDLVAEGVPIAFITGRSHEFIADVVIPALQDAGLREALSRPGARMFGVFEKGGAWSTIDADGMGEPTIDQTVAFSADAVDAIRDLVERRFADTMFFDETKRAMISVEQRTDVGAEEYRAAQQDFQDEAFRILTAQGVGLRYAALSVPDADGAVPFRIDPTVISTDIESIRLDKDHAAQRALEHFRAHGPMPRRWLSVGDSRSDYLMADQLHAEGFDTAHLDVRPGDGMLERPYRVLTEVDLIHDEAFAAHLSRIRAELGV</sequence>
<dbReference type="Proteomes" id="UP000629365">
    <property type="component" value="Unassembled WGS sequence"/>
</dbReference>
<name>A0ABQ1RI22_9MICO</name>
<gene>
    <name evidence="1" type="ORF">GCM10007269_12820</name>
</gene>
<comment type="caution">
    <text evidence="1">The sequence shown here is derived from an EMBL/GenBank/DDBJ whole genome shotgun (WGS) entry which is preliminary data.</text>
</comment>
<protein>
    <recommendedName>
        <fullName evidence="3">Hydroxymethylpyrimidine pyrophosphatase-like HAD family hydrolase</fullName>
    </recommendedName>
</protein>
<proteinExistence type="predicted"/>
<dbReference type="InterPro" id="IPR036412">
    <property type="entry name" value="HAD-like_sf"/>
</dbReference>
<reference evidence="2" key="1">
    <citation type="journal article" date="2019" name="Int. J. Syst. Evol. Microbiol.">
        <title>The Global Catalogue of Microorganisms (GCM) 10K type strain sequencing project: providing services to taxonomists for standard genome sequencing and annotation.</title>
        <authorList>
            <consortium name="The Broad Institute Genomics Platform"/>
            <consortium name="The Broad Institute Genome Sequencing Center for Infectious Disease"/>
            <person name="Wu L."/>
            <person name="Ma J."/>
        </authorList>
    </citation>
    <scope>NUCLEOTIDE SEQUENCE [LARGE SCALE GENOMIC DNA]</scope>
    <source>
        <strain evidence="2">CCM 7640</strain>
    </source>
</reference>
<keyword evidence="2" id="KW-1185">Reference proteome</keyword>
<accession>A0ABQ1RI22</accession>
<evidence type="ECO:0000313" key="1">
    <source>
        <dbReference type="EMBL" id="GGD71028.1"/>
    </source>
</evidence>
<evidence type="ECO:0000313" key="2">
    <source>
        <dbReference type="Proteomes" id="UP000629365"/>
    </source>
</evidence>
<dbReference type="EMBL" id="BMCM01000001">
    <property type="protein sequence ID" value="GGD71028.1"/>
    <property type="molecule type" value="Genomic_DNA"/>
</dbReference>
<dbReference type="SUPFAM" id="SSF56784">
    <property type="entry name" value="HAD-like"/>
    <property type="match status" value="1"/>
</dbReference>
<organism evidence="1 2">
    <name type="scientific">Microbacterium murale</name>
    <dbReference type="NCBI Taxonomy" id="1081040"/>
    <lineage>
        <taxon>Bacteria</taxon>
        <taxon>Bacillati</taxon>
        <taxon>Actinomycetota</taxon>
        <taxon>Actinomycetes</taxon>
        <taxon>Micrococcales</taxon>
        <taxon>Microbacteriaceae</taxon>
        <taxon>Microbacterium</taxon>
    </lineage>
</organism>
<evidence type="ECO:0008006" key="3">
    <source>
        <dbReference type="Google" id="ProtNLM"/>
    </source>
</evidence>
<dbReference type="RefSeq" id="WP_188435675.1">
    <property type="nucleotide sequence ID" value="NZ_BMCM01000001.1"/>
</dbReference>